<evidence type="ECO:0000259" key="3">
    <source>
        <dbReference type="PROSITE" id="PS01124"/>
    </source>
</evidence>
<keyword evidence="2" id="KW-0804">Transcription</keyword>
<name>A0A494XJ97_9BURK</name>
<evidence type="ECO:0000313" key="5">
    <source>
        <dbReference type="Proteomes" id="UP000280434"/>
    </source>
</evidence>
<dbReference type="RefSeq" id="WP_121278005.1">
    <property type="nucleotide sequence ID" value="NZ_RBZV01000004.1"/>
</dbReference>
<dbReference type="GO" id="GO:0043565">
    <property type="term" value="F:sequence-specific DNA binding"/>
    <property type="evidence" value="ECO:0007669"/>
    <property type="project" value="InterPro"/>
</dbReference>
<dbReference type="SUPFAM" id="SSF52317">
    <property type="entry name" value="Class I glutamine amidotransferase-like"/>
    <property type="match status" value="1"/>
</dbReference>
<feature type="domain" description="HTH araC/xylS-type" evidence="3">
    <location>
        <begin position="223"/>
        <end position="321"/>
    </location>
</feature>
<reference evidence="4 5" key="1">
    <citation type="submission" date="2018-10" db="EMBL/GenBank/DDBJ databases">
        <title>Paraburkholderia sp. 7MK8-2, isolated from soil.</title>
        <authorList>
            <person name="Gao Z.-H."/>
            <person name="Qiu L.-H."/>
        </authorList>
    </citation>
    <scope>NUCLEOTIDE SEQUENCE [LARGE SCALE GENOMIC DNA]</scope>
    <source>
        <strain evidence="4 5">7MK8-2</strain>
    </source>
</reference>
<dbReference type="EMBL" id="RBZV01000004">
    <property type="protein sequence ID" value="RKP48154.1"/>
    <property type="molecule type" value="Genomic_DNA"/>
</dbReference>
<dbReference type="Pfam" id="PF01965">
    <property type="entry name" value="DJ-1_PfpI"/>
    <property type="match status" value="1"/>
</dbReference>
<gene>
    <name evidence="4" type="ORF">D7S89_12465</name>
</gene>
<proteinExistence type="predicted"/>
<dbReference type="Gene3D" id="3.40.50.880">
    <property type="match status" value="1"/>
</dbReference>
<dbReference type="SMART" id="SM00342">
    <property type="entry name" value="HTH_ARAC"/>
    <property type="match status" value="1"/>
</dbReference>
<dbReference type="PANTHER" id="PTHR43130">
    <property type="entry name" value="ARAC-FAMILY TRANSCRIPTIONAL REGULATOR"/>
    <property type="match status" value="1"/>
</dbReference>
<sequence length="323" mass="35260">MRSANRLPIYVLAFPDVQLLDVSGPLQVFATANEVAPLHGQDVRYALHVVSAESRQVMSTAGLGLATSRLPAAGKRCDTLIVAGGRGVRAASEDARLTNWIRRRAATSRRVASVCTGAFLLAAAGLLDGHRVATHWAHCDELAGRYPALHIERDPIFINDGPIWTSAGVTAGIDLALALVEADLGRAVALDVARHLVVFLKRPGGQAQFSTTLSLQHEEDRFGDLHAWIAEHLSGDLSVTRLAARLEMSERSFMRHYRSATGTTPAQAVARIRIEAASRLLVETSWSVKRIAMKCGFGSEETMRRTFLRTYSVPPQAYRERFA</sequence>
<dbReference type="InterPro" id="IPR052158">
    <property type="entry name" value="INH-QAR"/>
</dbReference>
<dbReference type="PROSITE" id="PS01124">
    <property type="entry name" value="HTH_ARAC_FAMILY_2"/>
    <property type="match status" value="1"/>
</dbReference>
<dbReference type="InterPro" id="IPR002818">
    <property type="entry name" value="DJ-1/PfpI"/>
</dbReference>
<dbReference type="CDD" id="cd03137">
    <property type="entry name" value="GATase1_AraC_1"/>
    <property type="match status" value="1"/>
</dbReference>
<dbReference type="Gene3D" id="1.10.10.60">
    <property type="entry name" value="Homeodomain-like"/>
    <property type="match status" value="1"/>
</dbReference>
<evidence type="ECO:0000256" key="2">
    <source>
        <dbReference type="ARBA" id="ARBA00023163"/>
    </source>
</evidence>
<dbReference type="GO" id="GO:0003700">
    <property type="term" value="F:DNA-binding transcription factor activity"/>
    <property type="evidence" value="ECO:0007669"/>
    <property type="project" value="InterPro"/>
</dbReference>
<dbReference type="AlphaFoldDB" id="A0A494XJ97"/>
<keyword evidence="1" id="KW-0805">Transcription regulation</keyword>
<accession>A0A494XJ97</accession>
<protein>
    <submittedName>
        <fullName evidence="4">Helix-turn-helix domain-containing protein</fullName>
    </submittedName>
</protein>
<dbReference type="InterPro" id="IPR029062">
    <property type="entry name" value="Class_I_gatase-like"/>
</dbReference>
<evidence type="ECO:0000313" key="4">
    <source>
        <dbReference type="EMBL" id="RKP48154.1"/>
    </source>
</evidence>
<evidence type="ECO:0000256" key="1">
    <source>
        <dbReference type="ARBA" id="ARBA00023015"/>
    </source>
</evidence>
<dbReference type="Pfam" id="PF12833">
    <property type="entry name" value="HTH_18"/>
    <property type="match status" value="1"/>
</dbReference>
<comment type="caution">
    <text evidence="4">The sequence shown here is derived from an EMBL/GenBank/DDBJ whole genome shotgun (WGS) entry which is preliminary data.</text>
</comment>
<dbReference type="PANTHER" id="PTHR43130:SF3">
    <property type="entry name" value="HTH-TYPE TRANSCRIPTIONAL REGULATOR RV1931C"/>
    <property type="match status" value="1"/>
</dbReference>
<dbReference type="InterPro" id="IPR009057">
    <property type="entry name" value="Homeodomain-like_sf"/>
</dbReference>
<organism evidence="4 5">
    <name type="scientific">Trinickia fusca</name>
    <dbReference type="NCBI Taxonomy" id="2419777"/>
    <lineage>
        <taxon>Bacteria</taxon>
        <taxon>Pseudomonadati</taxon>
        <taxon>Pseudomonadota</taxon>
        <taxon>Betaproteobacteria</taxon>
        <taxon>Burkholderiales</taxon>
        <taxon>Burkholderiaceae</taxon>
        <taxon>Trinickia</taxon>
    </lineage>
</organism>
<dbReference type="OrthoDB" id="9177852at2"/>
<dbReference type="Proteomes" id="UP000280434">
    <property type="component" value="Unassembled WGS sequence"/>
</dbReference>
<keyword evidence="5" id="KW-1185">Reference proteome</keyword>
<dbReference type="InterPro" id="IPR018060">
    <property type="entry name" value="HTH_AraC"/>
</dbReference>
<dbReference type="SUPFAM" id="SSF46689">
    <property type="entry name" value="Homeodomain-like"/>
    <property type="match status" value="2"/>
</dbReference>